<reference evidence="2 3" key="3">
    <citation type="journal article" date="2017" name="G3 (Bethesda)">
        <title>Comparative analysis highlights variable genome content of wheat rusts and divergence of the mating loci.</title>
        <authorList>
            <person name="Cuomo C.A."/>
            <person name="Bakkeren G."/>
            <person name="Khalil H.B."/>
            <person name="Panwar V."/>
            <person name="Joly D."/>
            <person name="Linning R."/>
            <person name="Sakthikumar S."/>
            <person name="Song X."/>
            <person name="Adiconis X."/>
            <person name="Fan L."/>
            <person name="Goldberg J.M."/>
            <person name="Levin J.Z."/>
            <person name="Young S."/>
            <person name="Zeng Q."/>
            <person name="Anikster Y."/>
            <person name="Bruce M."/>
            <person name="Wang M."/>
            <person name="Yin C."/>
            <person name="McCallum B."/>
            <person name="Szabo L.J."/>
            <person name="Hulbert S."/>
            <person name="Chen X."/>
            <person name="Fellers J.P."/>
        </authorList>
    </citation>
    <scope>NUCLEOTIDE SEQUENCE</scope>
    <source>
        <strain evidence="3">Isolate 1-1 / race 1 (BBBD)</strain>
        <strain evidence="2">isolate 1-1 / race 1 (BBBD)</strain>
    </source>
</reference>
<accession>A0A180GB25</accession>
<dbReference type="PANTHER" id="PTHR33246:SF51">
    <property type="entry name" value="MYB_SANT-LIKE DOMAIN-CONTAINING PROTEIN"/>
    <property type="match status" value="1"/>
</dbReference>
<dbReference type="OrthoDB" id="5535068at2759"/>
<proteinExistence type="predicted"/>
<gene>
    <name evidence="1" type="ORF">PTTG_28492</name>
</gene>
<evidence type="ECO:0000313" key="2">
    <source>
        <dbReference type="EnsemblFungi" id="PTTG_28492-t43_1-p1"/>
    </source>
</evidence>
<dbReference type="VEuPathDB" id="FungiDB:PTTG_28492"/>
<evidence type="ECO:0000313" key="1">
    <source>
        <dbReference type="EMBL" id="OAV89946.1"/>
    </source>
</evidence>
<dbReference type="STRING" id="630390.A0A180GB25"/>
<reference evidence="1" key="1">
    <citation type="submission" date="2009-11" db="EMBL/GenBank/DDBJ databases">
        <authorList>
            <consortium name="The Broad Institute Genome Sequencing Platform"/>
            <person name="Ward D."/>
            <person name="Feldgarden M."/>
            <person name="Earl A."/>
            <person name="Young S.K."/>
            <person name="Zeng Q."/>
            <person name="Koehrsen M."/>
            <person name="Alvarado L."/>
            <person name="Berlin A."/>
            <person name="Bochicchio J."/>
            <person name="Borenstein D."/>
            <person name="Chapman S.B."/>
            <person name="Chen Z."/>
            <person name="Engels R."/>
            <person name="Freedman E."/>
            <person name="Gellesch M."/>
            <person name="Goldberg J."/>
            <person name="Griggs A."/>
            <person name="Gujja S."/>
            <person name="Heilman E."/>
            <person name="Heiman D."/>
            <person name="Hepburn T."/>
            <person name="Howarth C."/>
            <person name="Jen D."/>
            <person name="Larson L."/>
            <person name="Lewis B."/>
            <person name="Mehta T."/>
            <person name="Park D."/>
            <person name="Pearson M."/>
            <person name="Roberts A."/>
            <person name="Saif S."/>
            <person name="Shea T."/>
            <person name="Shenoy N."/>
            <person name="Sisk P."/>
            <person name="Stolte C."/>
            <person name="Sykes S."/>
            <person name="Thomson T."/>
            <person name="Walk T."/>
            <person name="White J."/>
            <person name="Yandava C."/>
            <person name="Izard J."/>
            <person name="Baranova O.V."/>
            <person name="Blanton J.M."/>
            <person name="Tanner A.C."/>
            <person name="Dewhirst F.E."/>
            <person name="Haas B."/>
            <person name="Nusbaum C."/>
            <person name="Birren B."/>
        </authorList>
    </citation>
    <scope>NUCLEOTIDE SEQUENCE [LARGE SCALE GENOMIC DNA]</scope>
    <source>
        <strain evidence="1">1-1 BBBD Race 1</strain>
    </source>
</reference>
<keyword evidence="3" id="KW-1185">Reference proteome</keyword>
<dbReference type="EMBL" id="ADAS02000114">
    <property type="protein sequence ID" value="OAV89946.1"/>
    <property type="molecule type" value="Genomic_DNA"/>
</dbReference>
<protein>
    <recommendedName>
        <fullName evidence="4">CCHC-type domain-containing protein</fullName>
    </recommendedName>
</protein>
<evidence type="ECO:0000313" key="3">
    <source>
        <dbReference type="Proteomes" id="UP000005240"/>
    </source>
</evidence>
<reference evidence="2" key="4">
    <citation type="submission" date="2025-05" db="UniProtKB">
        <authorList>
            <consortium name="EnsemblFungi"/>
        </authorList>
    </citation>
    <scope>IDENTIFICATION</scope>
    <source>
        <strain evidence="2">isolate 1-1 / race 1 (BBBD)</strain>
    </source>
</reference>
<reference evidence="1" key="2">
    <citation type="submission" date="2016-05" db="EMBL/GenBank/DDBJ databases">
        <title>Comparative analysis highlights variable genome content of wheat rusts and divergence of the mating loci.</title>
        <authorList>
            <person name="Cuomo C.A."/>
            <person name="Bakkeren G."/>
            <person name="Szabo L."/>
            <person name="Khalil H."/>
            <person name="Joly D."/>
            <person name="Goldberg J."/>
            <person name="Young S."/>
            <person name="Zeng Q."/>
            <person name="Fellers J."/>
        </authorList>
    </citation>
    <scope>NUCLEOTIDE SEQUENCE [LARGE SCALE GENOMIC DNA]</scope>
    <source>
        <strain evidence="1">1-1 BBBD Race 1</strain>
    </source>
</reference>
<dbReference type="PANTHER" id="PTHR33246">
    <property type="entry name" value="CCHC-TYPE DOMAIN-CONTAINING PROTEIN"/>
    <property type="match status" value="1"/>
</dbReference>
<name>A0A180GB25_PUCT1</name>
<dbReference type="AlphaFoldDB" id="A0A180GB25"/>
<evidence type="ECO:0008006" key="4">
    <source>
        <dbReference type="Google" id="ProtNLM"/>
    </source>
</evidence>
<sequence length="306" mass="34501">MADAPAGTPGGRMFKIKPQKKGLCFDGSEVEQFLDFYELAAQLDGVSEYNMARQLGCFVQEGKILTILATLQGYKPLDWPKLKAAMIAYWGDVDKALFTERDLDVLVDLWAAKGGVLSVSEYQAFHKSWEPIQSYLVLKKHIDSKEELRKKYYQKAMAANDVILKMEADRQPKETVDQSKTPATVDDLTPMLKSFKQRLKQELVAAPSTPNPSSGSRGPLVCYYCHCEGHGTARCFELKKDKDEKLVEQKGTNFFLPNGALIPFDSLCPIRHVVASYQPKTNVVETEFWTTCVTLDLCVRIQRLML</sequence>
<dbReference type="Proteomes" id="UP000005240">
    <property type="component" value="Unassembled WGS sequence"/>
</dbReference>
<organism evidence="1">
    <name type="scientific">Puccinia triticina (isolate 1-1 / race 1 (BBBD))</name>
    <name type="common">Brown leaf rust fungus</name>
    <dbReference type="NCBI Taxonomy" id="630390"/>
    <lineage>
        <taxon>Eukaryota</taxon>
        <taxon>Fungi</taxon>
        <taxon>Dikarya</taxon>
        <taxon>Basidiomycota</taxon>
        <taxon>Pucciniomycotina</taxon>
        <taxon>Pucciniomycetes</taxon>
        <taxon>Pucciniales</taxon>
        <taxon>Pucciniaceae</taxon>
        <taxon>Puccinia</taxon>
    </lineage>
</organism>
<dbReference type="EnsemblFungi" id="PTTG_28492-t43_1">
    <property type="protein sequence ID" value="PTTG_28492-t43_1-p1"/>
    <property type="gene ID" value="PTTG_28492"/>
</dbReference>